<accession>A0A450T6T2</accession>
<name>A0A450T6T2_9GAMM</name>
<protein>
    <submittedName>
        <fullName evidence="1">Uncharacterized protein</fullName>
    </submittedName>
</protein>
<dbReference type="EMBL" id="CAADEX010000111">
    <property type="protein sequence ID" value="VFJ62525.1"/>
    <property type="molecule type" value="Genomic_DNA"/>
</dbReference>
<gene>
    <name evidence="1" type="ORF">BECKDK2373B_GA0170837_11115</name>
</gene>
<organism evidence="1">
    <name type="scientific">Candidatus Kentrum sp. DK</name>
    <dbReference type="NCBI Taxonomy" id="2126562"/>
    <lineage>
        <taxon>Bacteria</taxon>
        <taxon>Pseudomonadati</taxon>
        <taxon>Pseudomonadota</taxon>
        <taxon>Gammaproteobacteria</taxon>
        <taxon>Candidatus Kentrum</taxon>
    </lineage>
</organism>
<reference evidence="1" key="1">
    <citation type="submission" date="2019-02" db="EMBL/GenBank/DDBJ databases">
        <authorList>
            <person name="Gruber-Vodicka R. H."/>
            <person name="Seah K. B. B."/>
        </authorList>
    </citation>
    <scope>NUCLEOTIDE SEQUENCE</scope>
    <source>
        <strain evidence="1">BECK_DK47</strain>
    </source>
</reference>
<proteinExistence type="predicted"/>
<dbReference type="AlphaFoldDB" id="A0A450T6T2"/>
<evidence type="ECO:0000313" key="1">
    <source>
        <dbReference type="EMBL" id="VFJ62525.1"/>
    </source>
</evidence>
<sequence>MAGVVAPTRRREQGNRNKRFDWAISDYRLTRAGQPNNNALIVNAYHLSMGGRGSRLALFYRYFRLGGSLALPVRLLRCLIADLNLRIAGNHYWPINELLFGCSGYPGPISAFPQQNHPKSDRLLVQLILNPQAVCATRFCSSGFSVLGSLWPRAGVFCLLARCHALRL</sequence>